<reference evidence="1" key="1">
    <citation type="submission" date="2020-07" db="EMBL/GenBank/DDBJ databases">
        <title>Ethylene signaling mediates host invasion by parasitic plants.</title>
        <authorList>
            <person name="Yoshida S."/>
        </authorList>
    </citation>
    <scope>NUCLEOTIDE SEQUENCE</scope>
    <source>
        <strain evidence="1">Okayama</strain>
    </source>
</reference>
<keyword evidence="2" id="KW-1185">Reference proteome</keyword>
<comment type="caution">
    <text evidence="1">The sequence shown here is derived from an EMBL/GenBank/DDBJ whole genome shotgun (WGS) entry which is preliminary data.</text>
</comment>
<proteinExistence type="predicted"/>
<accession>A0A830BMG4</accession>
<dbReference type="EMBL" id="BMAC01000171">
    <property type="protein sequence ID" value="GFP88710.1"/>
    <property type="molecule type" value="Genomic_DNA"/>
</dbReference>
<evidence type="ECO:0000313" key="2">
    <source>
        <dbReference type="Proteomes" id="UP000653305"/>
    </source>
</evidence>
<gene>
    <name evidence="1" type="ORF">PHJA_001014700</name>
</gene>
<dbReference type="AlphaFoldDB" id="A0A830BMG4"/>
<name>A0A830BMG4_9LAMI</name>
<protein>
    <submittedName>
        <fullName evidence="1">Lipase</fullName>
    </submittedName>
</protein>
<evidence type="ECO:0000313" key="1">
    <source>
        <dbReference type="EMBL" id="GFP88710.1"/>
    </source>
</evidence>
<dbReference type="Proteomes" id="UP000653305">
    <property type="component" value="Unassembled WGS sequence"/>
</dbReference>
<sequence>MLIMLKNIDKVVGTHNLAEFMNKGIIRNGTRITRSTLSGIRTVHGLSESCNKCLPIRKSSNTLGIGSAYTECSQQSDRSPTKWTRSIRDDDLFEVIKWIAHFLFPQVGDGVIK</sequence>
<organism evidence="1 2">
    <name type="scientific">Phtheirospermum japonicum</name>
    <dbReference type="NCBI Taxonomy" id="374723"/>
    <lineage>
        <taxon>Eukaryota</taxon>
        <taxon>Viridiplantae</taxon>
        <taxon>Streptophyta</taxon>
        <taxon>Embryophyta</taxon>
        <taxon>Tracheophyta</taxon>
        <taxon>Spermatophyta</taxon>
        <taxon>Magnoliopsida</taxon>
        <taxon>eudicotyledons</taxon>
        <taxon>Gunneridae</taxon>
        <taxon>Pentapetalae</taxon>
        <taxon>asterids</taxon>
        <taxon>lamiids</taxon>
        <taxon>Lamiales</taxon>
        <taxon>Orobanchaceae</taxon>
        <taxon>Orobanchaceae incertae sedis</taxon>
        <taxon>Phtheirospermum</taxon>
    </lineage>
</organism>